<proteinExistence type="predicted"/>
<name>A0ABD1J8U4_9TELE</name>
<keyword evidence="3" id="KW-1185">Reference proteome</keyword>
<dbReference type="PANTHER" id="PTHR34072">
    <property type="entry name" value="ENZYMATIC POLYPROTEIN-RELATED"/>
    <property type="match status" value="1"/>
</dbReference>
<accession>A0ABD1J8U4</accession>
<dbReference type="AlphaFoldDB" id="A0ABD1J8U4"/>
<dbReference type="Proteomes" id="UP001591681">
    <property type="component" value="Unassembled WGS sequence"/>
</dbReference>
<protein>
    <recommendedName>
        <fullName evidence="1">Reverse transcriptase/retrotransposon-derived protein RNase H-like domain-containing protein</fullName>
    </recommendedName>
</protein>
<reference evidence="2 3" key="1">
    <citation type="submission" date="2024-09" db="EMBL/GenBank/DDBJ databases">
        <title>A chromosome-level genome assembly of Gray's grenadier anchovy, Coilia grayii.</title>
        <authorList>
            <person name="Fu Z."/>
        </authorList>
    </citation>
    <scope>NUCLEOTIDE SEQUENCE [LARGE SCALE GENOMIC DNA]</scope>
    <source>
        <strain evidence="2">G4</strain>
        <tissue evidence="2">Muscle</tissue>
    </source>
</reference>
<evidence type="ECO:0000313" key="3">
    <source>
        <dbReference type="Proteomes" id="UP001591681"/>
    </source>
</evidence>
<gene>
    <name evidence="2" type="ORF">ACEWY4_021320</name>
</gene>
<dbReference type="InterPro" id="IPR041577">
    <property type="entry name" value="RT_RNaseH_2"/>
</dbReference>
<comment type="caution">
    <text evidence="2">The sequence shown here is derived from an EMBL/GenBank/DDBJ whole genome shotgun (WGS) entry which is preliminary data.</text>
</comment>
<dbReference type="PANTHER" id="PTHR34072:SF50">
    <property type="entry name" value="NUCLEOTIDYLTRANSFERASE, RIBONUCLEASE H"/>
    <property type="match status" value="1"/>
</dbReference>
<dbReference type="Pfam" id="PF17919">
    <property type="entry name" value="RT_RNaseH_2"/>
    <property type="match status" value="1"/>
</dbReference>
<dbReference type="InterPro" id="IPR043502">
    <property type="entry name" value="DNA/RNA_pol_sf"/>
</dbReference>
<organism evidence="2 3">
    <name type="scientific">Coilia grayii</name>
    <name type="common">Gray's grenadier anchovy</name>
    <dbReference type="NCBI Taxonomy" id="363190"/>
    <lineage>
        <taxon>Eukaryota</taxon>
        <taxon>Metazoa</taxon>
        <taxon>Chordata</taxon>
        <taxon>Craniata</taxon>
        <taxon>Vertebrata</taxon>
        <taxon>Euteleostomi</taxon>
        <taxon>Actinopterygii</taxon>
        <taxon>Neopterygii</taxon>
        <taxon>Teleostei</taxon>
        <taxon>Clupei</taxon>
        <taxon>Clupeiformes</taxon>
        <taxon>Clupeoidei</taxon>
        <taxon>Engraulidae</taxon>
        <taxon>Coilinae</taxon>
        <taxon>Coilia</taxon>
    </lineage>
</organism>
<evidence type="ECO:0000313" key="2">
    <source>
        <dbReference type="EMBL" id="KAL2083547.1"/>
    </source>
</evidence>
<sequence length="137" mass="14993">MNSKVQAEEPMEIATQRGTSSLVPSVADPISLIFCLLHRSVSDGETPFSKAGTLATSLCRSFPNKPERLLWNIPATQAFLQLKMGLTTAQVLRHPDPDLPFTVEVDASTTGVGAVLFQPHGEPLCLHPYAYFSKKFH</sequence>
<feature type="domain" description="Reverse transcriptase/retrotransposon-derived protein RNase H-like" evidence="1">
    <location>
        <begin position="71"/>
        <end position="136"/>
    </location>
</feature>
<dbReference type="SUPFAM" id="SSF56672">
    <property type="entry name" value="DNA/RNA polymerases"/>
    <property type="match status" value="1"/>
</dbReference>
<dbReference type="EMBL" id="JBHFQA010000018">
    <property type="protein sequence ID" value="KAL2083547.1"/>
    <property type="molecule type" value="Genomic_DNA"/>
</dbReference>
<dbReference type="Gene3D" id="3.10.20.370">
    <property type="match status" value="1"/>
</dbReference>
<evidence type="ECO:0000259" key="1">
    <source>
        <dbReference type="Pfam" id="PF17919"/>
    </source>
</evidence>